<dbReference type="AlphaFoldDB" id="A0AAD7ZX97"/>
<feature type="non-terminal residue" evidence="1">
    <location>
        <position position="98"/>
    </location>
</feature>
<keyword evidence="2" id="KW-1185">Reference proteome</keyword>
<dbReference type="EMBL" id="JASPKZ010005683">
    <property type="protein sequence ID" value="KAJ9588411.1"/>
    <property type="molecule type" value="Genomic_DNA"/>
</dbReference>
<proteinExistence type="predicted"/>
<protein>
    <submittedName>
        <fullName evidence="1">Uncharacterized protein</fullName>
    </submittedName>
</protein>
<accession>A0AAD7ZX97</accession>
<feature type="non-terminal residue" evidence="1">
    <location>
        <position position="1"/>
    </location>
</feature>
<evidence type="ECO:0000313" key="2">
    <source>
        <dbReference type="Proteomes" id="UP001233999"/>
    </source>
</evidence>
<organism evidence="1 2">
    <name type="scientific">Diploptera punctata</name>
    <name type="common">Pacific beetle cockroach</name>
    <dbReference type="NCBI Taxonomy" id="6984"/>
    <lineage>
        <taxon>Eukaryota</taxon>
        <taxon>Metazoa</taxon>
        <taxon>Ecdysozoa</taxon>
        <taxon>Arthropoda</taxon>
        <taxon>Hexapoda</taxon>
        <taxon>Insecta</taxon>
        <taxon>Pterygota</taxon>
        <taxon>Neoptera</taxon>
        <taxon>Polyneoptera</taxon>
        <taxon>Dictyoptera</taxon>
        <taxon>Blattodea</taxon>
        <taxon>Blaberoidea</taxon>
        <taxon>Blaberidae</taxon>
        <taxon>Diplopterinae</taxon>
        <taxon>Diploptera</taxon>
    </lineage>
</organism>
<reference evidence="1" key="1">
    <citation type="journal article" date="2023" name="IScience">
        <title>Live-bearing cockroach genome reveals convergent evolutionary mechanisms linked to viviparity in insects and beyond.</title>
        <authorList>
            <person name="Fouks B."/>
            <person name="Harrison M.C."/>
            <person name="Mikhailova A.A."/>
            <person name="Marchal E."/>
            <person name="English S."/>
            <person name="Carruthers M."/>
            <person name="Jennings E.C."/>
            <person name="Chiamaka E.L."/>
            <person name="Frigard R.A."/>
            <person name="Pippel M."/>
            <person name="Attardo G.M."/>
            <person name="Benoit J.B."/>
            <person name="Bornberg-Bauer E."/>
            <person name="Tobe S.S."/>
        </authorList>
    </citation>
    <scope>NUCLEOTIDE SEQUENCE</scope>
    <source>
        <strain evidence="1">Stay&amp;Tobe</strain>
    </source>
</reference>
<name>A0AAD7ZX97_DIPPU</name>
<evidence type="ECO:0000313" key="1">
    <source>
        <dbReference type="EMBL" id="KAJ9588411.1"/>
    </source>
</evidence>
<comment type="caution">
    <text evidence="1">The sequence shown here is derived from an EMBL/GenBank/DDBJ whole genome shotgun (WGS) entry which is preliminary data.</text>
</comment>
<dbReference type="Proteomes" id="UP001233999">
    <property type="component" value="Unassembled WGS sequence"/>
</dbReference>
<sequence length="98" mass="11317">SIELNRGVKQAERSMFMEPASALNQLNNICNIHYRVGLQQCPADEALKKQWKNVGCNWLNLNKFSNTYKNITVWTVMRIPRHQEAVKLNSLICISIKT</sequence>
<gene>
    <name evidence="1" type="ORF">L9F63_018223</name>
</gene>
<reference evidence="1" key="2">
    <citation type="submission" date="2023-05" db="EMBL/GenBank/DDBJ databases">
        <authorList>
            <person name="Fouks B."/>
        </authorList>
    </citation>
    <scope>NUCLEOTIDE SEQUENCE</scope>
    <source>
        <strain evidence="1">Stay&amp;Tobe</strain>
        <tissue evidence="1">Testes</tissue>
    </source>
</reference>